<sequence>MEPLAAIEELRDRLPFQMDEDEERDALGALEYLSDEARHYGSESWKTPLVTPPQVCRLVLRAAVRYMKNPDGFSQSRAGDETVAWSNTDGEDAGTPHFTDREIGMLKKISGSSKLYVADFTTGPRRDANCDVGYVPCGPGEAPFPYFSDPVEPW</sequence>
<evidence type="ECO:0008006" key="3">
    <source>
        <dbReference type="Google" id="ProtNLM"/>
    </source>
</evidence>
<dbReference type="EMBL" id="SJKA01000022">
    <property type="protein sequence ID" value="TCC19959.1"/>
    <property type="molecule type" value="Genomic_DNA"/>
</dbReference>
<organism evidence="1 2">
    <name type="scientific">Kribbella sindirgiensis</name>
    <dbReference type="NCBI Taxonomy" id="1124744"/>
    <lineage>
        <taxon>Bacteria</taxon>
        <taxon>Bacillati</taxon>
        <taxon>Actinomycetota</taxon>
        <taxon>Actinomycetes</taxon>
        <taxon>Propionibacteriales</taxon>
        <taxon>Kribbellaceae</taxon>
        <taxon>Kribbella</taxon>
    </lineage>
</organism>
<name>A0A4V2M1X8_9ACTN</name>
<evidence type="ECO:0000313" key="1">
    <source>
        <dbReference type="EMBL" id="TCC19959.1"/>
    </source>
</evidence>
<protein>
    <recommendedName>
        <fullName evidence="3">Head-to-tail adaptor</fullName>
    </recommendedName>
</protein>
<dbReference type="OrthoDB" id="4202304at2"/>
<dbReference type="AlphaFoldDB" id="A0A4V2M1X8"/>
<comment type="caution">
    <text evidence="1">The sequence shown here is derived from an EMBL/GenBank/DDBJ whole genome shotgun (WGS) entry which is preliminary data.</text>
</comment>
<keyword evidence="2" id="KW-1185">Reference proteome</keyword>
<dbReference type="Proteomes" id="UP000292695">
    <property type="component" value="Unassembled WGS sequence"/>
</dbReference>
<accession>A0A4V2M1X8</accession>
<proteinExistence type="predicted"/>
<reference evidence="1 2" key="1">
    <citation type="submission" date="2019-02" db="EMBL/GenBank/DDBJ databases">
        <title>Kribbella capetownensis sp. nov. and Kribbella speibonae sp. nov., isolated from soil.</title>
        <authorList>
            <person name="Curtis S.M."/>
            <person name="Norton I."/>
            <person name="Everest G.J."/>
            <person name="Meyers P.R."/>
        </authorList>
    </citation>
    <scope>NUCLEOTIDE SEQUENCE [LARGE SCALE GENOMIC DNA]</scope>
    <source>
        <strain evidence="1 2">DSM 27082</strain>
    </source>
</reference>
<gene>
    <name evidence="1" type="ORF">E0H50_37670</name>
</gene>
<dbReference type="RefSeq" id="WP_131295896.1">
    <property type="nucleotide sequence ID" value="NZ_SJKA01000022.1"/>
</dbReference>
<evidence type="ECO:0000313" key="2">
    <source>
        <dbReference type="Proteomes" id="UP000292695"/>
    </source>
</evidence>